<reference evidence="1 2" key="2">
    <citation type="submission" date="2009-02" db="EMBL/GenBank/DDBJ databases">
        <title>Draft genome sequence of Clostridium methylpentosum (DSM 5476).</title>
        <authorList>
            <person name="Sudarsanam P."/>
            <person name="Ley R."/>
            <person name="Guruge J."/>
            <person name="Turnbaugh P.J."/>
            <person name="Mahowald M."/>
            <person name="Liep D."/>
            <person name="Gordon J."/>
        </authorList>
    </citation>
    <scope>NUCLEOTIDE SEQUENCE [LARGE SCALE GENOMIC DNA]</scope>
    <source>
        <strain evidence="1 2">DSM 5476</strain>
    </source>
</reference>
<comment type="caution">
    <text evidence="1">The sequence shown here is derived from an EMBL/GenBank/DDBJ whole genome shotgun (WGS) entry which is preliminary data.</text>
</comment>
<evidence type="ECO:0000313" key="2">
    <source>
        <dbReference type="Proteomes" id="UP000003340"/>
    </source>
</evidence>
<reference evidence="1 2" key="1">
    <citation type="submission" date="2009-01" db="EMBL/GenBank/DDBJ databases">
        <authorList>
            <person name="Fulton L."/>
            <person name="Clifton S."/>
            <person name="Fulton B."/>
            <person name="Xu J."/>
            <person name="Minx P."/>
            <person name="Pepin K.H."/>
            <person name="Johnson M."/>
            <person name="Bhonagiri V."/>
            <person name="Nash W.E."/>
            <person name="Mardis E.R."/>
            <person name="Wilson R.K."/>
        </authorList>
    </citation>
    <scope>NUCLEOTIDE SEQUENCE [LARGE SCALE GENOMIC DNA]</scope>
    <source>
        <strain evidence="1 2">DSM 5476</strain>
    </source>
</reference>
<sequence>MPEKSLFPDCHPPPFLHQSLQWAVQRRACTAPIRGFSWQSLKDSEFCSYYICALRPIFYQRCCTISFVSPRLFFASRSLLFCISISIPTLKKIRIP</sequence>
<name>C0EJ41_9FIRM</name>
<dbReference type="HOGENOM" id="CLU_2354818_0_0_9"/>
<dbReference type="STRING" id="537013.CLOSTMETH_03887"/>
<organism evidence="1 2">
    <name type="scientific">[Clostridium] methylpentosum DSM 5476</name>
    <dbReference type="NCBI Taxonomy" id="537013"/>
    <lineage>
        <taxon>Bacteria</taxon>
        <taxon>Bacillati</taxon>
        <taxon>Bacillota</taxon>
        <taxon>Clostridia</taxon>
        <taxon>Eubacteriales</taxon>
        <taxon>Oscillospiraceae</taxon>
        <taxon>Oscillospiraceae incertae sedis</taxon>
    </lineage>
</organism>
<proteinExistence type="predicted"/>
<dbReference type="EMBL" id="ACEC01000136">
    <property type="protein sequence ID" value="EEG28506.1"/>
    <property type="molecule type" value="Genomic_DNA"/>
</dbReference>
<protein>
    <submittedName>
        <fullName evidence="1">Uncharacterized protein</fullName>
    </submittedName>
</protein>
<dbReference type="AlphaFoldDB" id="C0EJ41"/>
<accession>C0EJ41</accession>
<evidence type="ECO:0000313" key="1">
    <source>
        <dbReference type="EMBL" id="EEG28506.1"/>
    </source>
</evidence>
<gene>
    <name evidence="1" type="ORF">CLOSTMETH_03887</name>
</gene>
<keyword evidence="2" id="KW-1185">Reference proteome</keyword>
<dbReference type="Proteomes" id="UP000003340">
    <property type="component" value="Unassembled WGS sequence"/>
</dbReference>